<dbReference type="OrthoDB" id="9791520at2"/>
<evidence type="ECO:0000256" key="2">
    <source>
        <dbReference type="ARBA" id="ARBA00009477"/>
    </source>
</evidence>
<dbReference type="GO" id="GO:0016020">
    <property type="term" value="C:membrane"/>
    <property type="evidence" value="ECO:0007669"/>
    <property type="project" value="InterPro"/>
</dbReference>
<sequence>MLRFTAVVAGVSTLITGLTFAHNDVLPSQKFITARVERGTLSKTITATGTVEARLTVDVSSQLSGRVGGVFVSFNDTVRAGQPIARLDRAIFGARVTEAAAALNVATASTEVQQAAVARAGLAVSSSRTAQKLAEAQCEAANARLAEAERELNRKLALSKTGVASERELTQTQALKETAAADAKAAVEVIHLKEEAVAIAEAELQMAGAELHNAQATIKQRQAALDQARLDLDRTVLRAPINGVILKRDVNPGQTIAVTMEAKTLFQIANDLKEMEIHARIDEADVGQLRPGQAATFTVDAYPDRMFSGEVQQVRKSPETTQNVVTYTAIISAQNPDLSLLPGMTAALRVSVSDGVVALKIPNEALRFRPVAFKAADSSARRPLTQDLTATGAGSPALVWIPDGEGASLPIAVRIGPRDAKGALLFDGPLTEGEALIVGVLSPERNLANAQMGL</sequence>
<name>A0A1I7NQC8_9HYPH</name>
<dbReference type="InterPro" id="IPR006143">
    <property type="entry name" value="RND_pump_MFP"/>
</dbReference>
<feature type="signal peptide" evidence="5">
    <location>
        <begin position="1"/>
        <end position="21"/>
    </location>
</feature>
<dbReference type="Gene3D" id="1.10.287.470">
    <property type="entry name" value="Helix hairpin bin"/>
    <property type="match status" value="1"/>
</dbReference>
<evidence type="ECO:0000256" key="1">
    <source>
        <dbReference type="ARBA" id="ARBA00004196"/>
    </source>
</evidence>
<dbReference type="EMBL" id="FPCH01000003">
    <property type="protein sequence ID" value="SFV36825.1"/>
    <property type="molecule type" value="Genomic_DNA"/>
</dbReference>
<dbReference type="Pfam" id="PF25954">
    <property type="entry name" value="Beta-barrel_RND_2"/>
    <property type="match status" value="1"/>
</dbReference>
<accession>A0A1I7NQC8</accession>
<evidence type="ECO:0000313" key="8">
    <source>
        <dbReference type="Proteomes" id="UP000199423"/>
    </source>
</evidence>
<evidence type="ECO:0000313" key="7">
    <source>
        <dbReference type="EMBL" id="SFV36825.1"/>
    </source>
</evidence>
<dbReference type="GO" id="GO:0022857">
    <property type="term" value="F:transmembrane transporter activity"/>
    <property type="evidence" value="ECO:0007669"/>
    <property type="project" value="InterPro"/>
</dbReference>
<dbReference type="STRING" id="51670.SAMN04488557_2808"/>
<organism evidence="7 8">
    <name type="scientific">Hyphomicrobium facile</name>
    <dbReference type="NCBI Taxonomy" id="51670"/>
    <lineage>
        <taxon>Bacteria</taxon>
        <taxon>Pseudomonadati</taxon>
        <taxon>Pseudomonadota</taxon>
        <taxon>Alphaproteobacteria</taxon>
        <taxon>Hyphomicrobiales</taxon>
        <taxon>Hyphomicrobiaceae</taxon>
        <taxon>Hyphomicrobium</taxon>
    </lineage>
</organism>
<dbReference type="InterPro" id="IPR050465">
    <property type="entry name" value="UPF0194_transport"/>
</dbReference>
<protein>
    <submittedName>
        <fullName evidence="7">HlyD family secretion protein</fullName>
    </submittedName>
</protein>
<evidence type="ECO:0000256" key="4">
    <source>
        <dbReference type="SAM" id="Coils"/>
    </source>
</evidence>
<feature type="chain" id="PRO_5011688525" evidence="5">
    <location>
        <begin position="22"/>
        <end position="454"/>
    </location>
</feature>
<evidence type="ECO:0000259" key="6">
    <source>
        <dbReference type="Pfam" id="PF25954"/>
    </source>
</evidence>
<keyword evidence="5" id="KW-0732">Signal</keyword>
<dbReference type="GO" id="GO:0030313">
    <property type="term" value="C:cell envelope"/>
    <property type="evidence" value="ECO:0007669"/>
    <property type="project" value="UniProtKB-SubCell"/>
</dbReference>
<keyword evidence="8" id="KW-1185">Reference proteome</keyword>
<dbReference type="PANTHER" id="PTHR32347:SF14">
    <property type="entry name" value="EFFLUX SYSTEM COMPONENT YKNX-RELATED"/>
    <property type="match status" value="1"/>
</dbReference>
<comment type="subcellular location">
    <subcellularLocation>
        <location evidence="1">Cell envelope</location>
    </subcellularLocation>
</comment>
<evidence type="ECO:0000256" key="5">
    <source>
        <dbReference type="SAM" id="SignalP"/>
    </source>
</evidence>
<feature type="coiled-coil region" evidence="4">
    <location>
        <begin position="197"/>
        <end position="231"/>
    </location>
</feature>
<dbReference type="InterPro" id="IPR058792">
    <property type="entry name" value="Beta-barrel_RND_2"/>
</dbReference>
<comment type="similarity">
    <text evidence="2">Belongs to the membrane fusion protein (MFP) (TC 8.A.1) family.</text>
</comment>
<dbReference type="Gene3D" id="2.40.30.170">
    <property type="match status" value="1"/>
</dbReference>
<dbReference type="SUPFAM" id="SSF111369">
    <property type="entry name" value="HlyD-like secretion proteins"/>
    <property type="match status" value="2"/>
</dbReference>
<dbReference type="AlphaFoldDB" id="A0A1I7NQC8"/>
<evidence type="ECO:0000256" key="3">
    <source>
        <dbReference type="ARBA" id="ARBA00023054"/>
    </source>
</evidence>
<feature type="domain" description="CusB-like beta-barrel" evidence="6">
    <location>
        <begin position="277"/>
        <end position="351"/>
    </location>
</feature>
<dbReference type="NCBIfam" id="TIGR01730">
    <property type="entry name" value="RND_mfp"/>
    <property type="match status" value="1"/>
</dbReference>
<reference evidence="8" key="1">
    <citation type="submission" date="2016-10" db="EMBL/GenBank/DDBJ databases">
        <authorList>
            <person name="Varghese N."/>
            <person name="Submissions S."/>
        </authorList>
    </citation>
    <scope>NUCLEOTIDE SEQUENCE [LARGE SCALE GENOMIC DNA]</scope>
    <source>
        <strain evidence="8">DSM 1565</strain>
    </source>
</reference>
<dbReference type="PANTHER" id="PTHR32347">
    <property type="entry name" value="EFFLUX SYSTEM COMPONENT YKNX-RELATED"/>
    <property type="match status" value="1"/>
</dbReference>
<dbReference type="Proteomes" id="UP000199423">
    <property type="component" value="Unassembled WGS sequence"/>
</dbReference>
<gene>
    <name evidence="7" type="ORF">SAMN04488557_2808</name>
</gene>
<feature type="coiled-coil region" evidence="4">
    <location>
        <begin position="131"/>
        <end position="158"/>
    </location>
</feature>
<dbReference type="RefSeq" id="WP_092868372.1">
    <property type="nucleotide sequence ID" value="NZ_FPCH01000003.1"/>
</dbReference>
<keyword evidence="3 4" id="KW-0175">Coiled coil</keyword>
<dbReference type="Gene3D" id="2.40.50.100">
    <property type="match status" value="2"/>
</dbReference>
<proteinExistence type="inferred from homology"/>